<evidence type="ECO:0000256" key="1">
    <source>
        <dbReference type="ARBA" id="ARBA00004255"/>
    </source>
</evidence>
<evidence type="ECO:0000256" key="3">
    <source>
        <dbReference type="ARBA" id="ARBA00023121"/>
    </source>
</evidence>
<dbReference type="InterPro" id="IPR008628">
    <property type="entry name" value="GPP34-like"/>
</dbReference>
<gene>
    <name evidence="6" type="ORF">MXD59_05520</name>
</gene>
<keyword evidence="4" id="KW-0472">Membrane</keyword>
<feature type="non-terminal residue" evidence="6">
    <location>
        <position position="230"/>
    </location>
</feature>
<dbReference type="RefSeq" id="WP_248823711.1">
    <property type="nucleotide sequence ID" value="NZ_JALKFT010000004.1"/>
</dbReference>
<evidence type="ECO:0000256" key="2">
    <source>
        <dbReference type="ARBA" id="ARBA00023034"/>
    </source>
</evidence>
<sequence>MLLAEELLLLALDPERGTAVNSSRSPLNVALGGALVAELGLDGLVVEDGRRLAPAGPAPSHPLLADAHSLLGTLRGRRAADQLRRMDKGLGGAWSRVVDGLVEEGVLGRRRDRVLLVPVTRHPVLYPRARDEVVERMRAAAASDGPLDPRTATVLALSGPSRLLEVVAPARADRRQAKERIRTATDQTPIAPIVRKVIQEAQQAAAPAAPPPGAPGGPPRGGHPPRPPAG</sequence>
<organism evidence="6 7">
    <name type="scientific">Frankia umida</name>
    <dbReference type="NCBI Taxonomy" id="573489"/>
    <lineage>
        <taxon>Bacteria</taxon>
        <taxon>Bacillati</taxon>
        <taxon>Actinomycetota</taxon>
        <taxon>Actinomycetes</taxon>
        <taxon>Frankiales</taxon>
        <taxon>Frankiaceae</taxon>
        <taxon>Frankia</taxon>
    </lineage>
</organism>
<name>A0ABT0JV26_9ACTN</name>
<evidence type="ECO:0000313" key="7">
    <source>
        <dbReference type="Proteomes" id="UP001201873"/>
    </source>
</evidence>
<dbReference type="Proteomes" id="UP001201873">
    <property type="component" value="Unassembled WGS sequence"/>
</dbReference>
<dbReference type="Gene3D" id="1.10.3630.10">
    <property type="entry name" value="yeast vps74-n-term truncation variant domain like"/>
    <property type="match status" value="1"/>
</dbReference>
<protein>
    <submittedName>
        <fullName evidence="6">GPP34 family phosphoprotein</fullName>
    </submittedName>
</protein>
<feature type="compositionally biased region" description="Pro residues" evidence="5">
    <location>
        <begin position="208"/>
        <end position="230"/>
    </location>
</feature>
<dbReference type="Pfam" id="PF05719">
    <property type="entry name" value="GPP34"/>
    <property type="match status" value="1"/>
</dbReference>
<proteinExistence type="predicted"/>
<evidence type="ECO:0000256" key="5">
    <source>
        <dbReference type="SAM" id="MobiDB-lite"/>
    </source>
</evidence>
<keyword evidence="2" id="KW-0333">Golgi apparatus</keyword>
<accession>A0ABT0JV26</accession>
<evidence type="ECO:0000256" key="4">
    <source>
        <dbReference type="ARBA" id="ARBA00023136"/>
    </source>
</evidence>
<comment type="caution">
    <text evidence="6">The sequence shown here is derived from an EMBL/GenBank/DDBJ whole genome shotgun (WGS) entry which is preliminary data.</text>
</comment>
<comment type="subcellular location">
    <subcellularLocation>
        <location evidence="1">Golgi apparatus membrane</location>
        <topology evidence="1">Peripheral membrane protein</topology>
        <orientation evidence="1">Cytoplasmic side</orientation>
    </subcellularLocation>
</comment>
<keyword evidence="7" id="KW-1185">Reference proteome</keyword>
<feature type="region of interest" description="Disordered" evidence="5">
    <location>
        <begin position="196"/>
        <end position="230"/>
    </location>
</feature>
<keyword evidence="3" id="KW-0446">Lipid-binding</keyword>
<dbReference type="InterPro" id="IPR038261">
    <property type="entry name" value="GPP34-like_sf"/>
</dbReference>
<reference evidence="6 7" key="1">
    <citation type="submission" date="2022-04" db="EMBL/GenBank/DDBJ databases">
        <title>Genome diversity in the genus Frankia.</title>
        <authorList>
            <person name="Carlos-Shanley C."/>
            <person name="Hahn D."/>
        </authorList>
    </citation>
    <scope>NUCLEOTIDE SEQUENCE [LARGE SCALE GENOMIC DNA]</scope>
    <source>
        <strain evidence="6 7">Ag45/Mut15</strain>
    </source>
</reference>
<dbReference type="EMBL" id="JALKFT010000004">
    <property type="protein sequence ID" value="MCK9875245.1"/>
    <property type="molecule type" value="Genomic_DNA"/>
</dbReference>
<evidence type="ECO:0000313" key="6">
    <source>
        <dbReference type="EMBL" id="MCK9875245.1"/>
    </source>
</evidence>